<dbReference type="PROSITE" id="PS50111">
    <property type="entry name" value="CHEMOTAXIS_TRANSDUC_2"/>
    <property type="match status" value="1"/>
</dbReference>
<sequence length="540" mass="59126">MNYKSYTFRILAAFTVAALLLVTALGVTIQGMNDITAGFEELDERANARMHSLNTLFSDGLFAGIAVRNKVFRPELEKPWEVNRMVGEEFTANLERIRELTAPGDSKSRELLDAIEENWATVYQARVEVLGLVEEGRSERAIEVLTEEEHPRWQQIRRDLRTLIHNQEEAVAALSKQVHAEAESTRWTAVMVGIGALVAGFVVFGLVLRSLRRGLKDVTQTMEAIADGDGDLTRRLDETSGTELADVSAAFNRFAEKIQGLVREVVSTTEQLSSAAEEMSVITRESQDGVNRQRQETDQVASAVDEMAATVQEVARNTNDAADHARDAASEATGGRERVDQASSAMQRLATEIQETGQAVSALDNESEQIGQVLTVISEIADQTNLLALNAAIEAARAGEQGRGFAVVAEEVRTLASRTQDSTGEIRTMIERLQGQSSSAVRAMDQSREQAETTLEYTRSTAEALGTIDDRIGTLSDKNGQIATAAEEQSSVAEELSRNINNIREIADQASNNADQMATSGDELARLASDLQRLVHQFRI</sequence>
<keyword evidence="4 10" id="KW-0472">Membrane</keyword>
<dbReference type="PANTHER" id="PTHR32089:SF119">
    <property type="entry name" value="METHYL-ACCEPTING CHEMOTAXIS PROTEIN CTPL"/>
    <property type="match status" value="1"/>
</dbReference>
<evidence type="ECO:0000256" key="2">
    <source>
        <dbReference type="ARBA" id="ARBA00022692"/>
    </source>
</evidence>
<dbReference type="Gene3D" id="1.10.287.950">
    <property type="entry name" value="Methyl-accepting chemotaxis protein"/>
    <property type="match status" value="1"/>
</dbReference>
<evidence type="ECO:0000313" key="13">
    <source>
        <dbReference type="EMBL" id="SFD84387.1"/>
    </source>
</evidence>
<keyword evidence="2 10" id="KW-0812">Transmembrane</keyword>
<dbReference type="InterPro" id="IPR004090">
    <property type="entry name" value="Chemotax_Me-accpt_rcpt"/>
</dbReference>
<evidence type="ECO:0000256" key="4">
    <source>
        <dbReference type="ARBA" id="ARBA00023136"/>
    </source>
</evidence>
<dbReference type="GO" id="GO:0006935">
    <property type="term" value="P:chemotaxis"/>
    <property type="evidence" value="ECO:0007669"/>
    <property type="project" value="InterPro"/>
</dbReference>
<gene>
    <name evidence="13" type="ORF">SAMN05660831_02414</name>
</gene>
<evidence type="ECO:0000256" key="5">
    <source>
        <dbReference type="ARBA" id="ARBA00023224"/>
    </source>
</evidence>
<dbReference type="InterPro" id="IPR004089">
    <property type="entry name" value="MCPsignal_dom"/>
</dbReference>
<dbReference type="Pfam" id="PF00672">
    <property type="entry name" value="HAMP"/>
    <property type="match status" value="1"/>
</dbReference>
<dbReference type="PROSITE" id="PS50885">
    <property type="entry name" value="HAMP"/>
    <property type="match status" value="1"/>
</dbReference>
<dbReference type="CDD" id="cd06225">
    <property type="entry name" value="HAMP"/>
    <property type="match status" value="1"/>
</dbReference>
<organism evidence="13 14">
    <name type="scientific">Thiohalospira halophila DSM 15071</name>
    <dbReference type="NCBI Taxonomy" id="1123397"/>
    <lineage>
        <taxon>Bacteria</taxon>
        <taxon>Pseudomonadati</taxon>
        <taxon>Pseudomonadota</taxon>
        <taxon>Gammaproteobacteria</taxon>
        <taxon>Thiohalospirales</taxon>
        <taxon>Thiohalospiraceae</taxon>
        <taxon>Thiohalospira</taxon>
    </lineage>
</organism>
<dbReference type="CDD" id="cd11386">
    <property type="entry name" value="MCP_signal"/>
    <property type="match status" value="1"/>
</dbReference>
<dbReference type="InterPro" id="IPR003660">
    <property type="entry name" value="HAMP_dom"/>
</dbReference>
<dbReference type="STRING" id="1123397.SAMN05660831_02414"/>
<keyword evidence="5 7" id="KW-0807">Transducer</keyword>
<accession>A0A1I1VMX8</accession>
<dbReference type="RefSeq" id="WP_093429029.1">
    <property type="nucleotide sequence ID" value="NZ_FOMJ01000010.1"/>
</dbReference>
<evidence type="ECO:0000259" key="12">
    <source>
        <dbReference type="PROSITE" id="PS50885"/>
    </source>
</evidence>
<evidence type="ECO:0000256" key="9">
    <source>
        <dbReference type="SAM" id="MobiDB-lite"/>
    </source>
</evidence>
<dbReference type="GO" id="GO:0016020">
    <property type="term" value="C:membrane"/>
    <property type="evidence" value="ECO:0007669"/>
    <property type="project" value="UniProtKB-SubCell"/>
</dbReference>
<evidence type="ECO:0000256" key="7">
    <source>
        <dbReference type="PROSITE-ProRule" id="PRU00284"/>
    </source>
</evidence>
<evidence type="ECO:0000259" key="11">
    <source>
        <dbReference type="PROSITE" id="PS50111"/>
    </source>
</evidence>
<feature type="transmembrane region" description="Helical" evidence="10">
    <location>
        <begin position="187"/>
        <end position="208"/>
    </location>
</feature>
<dbReference type="GO" id="GO:0004888">
    <property type="term" value="F:transmembrane signaling receptor activity"/>
    <property type="evidence" value="ECO:0007669"/>
    <property type="project" value="InterPro"/>
</dbReference>
<dbReference type="Pfam" id="PF00015">
    <property type="entry name" value="MCPsignal"/>
    <property type="match status" value="1"/>
</dbReference>
<evidence type="ECO:0000256" key="1">
    <source>
        <dbReference type="ARBA" id="ARBA00004141"/>
    </source>
</evidence>
<dbReference type="Proteomes" id="UP000198611">
    <property type="component" value="Unassembled WGS sequence"/>
</dbReference>
<keyword evidence="14" id="KW-1185">Reference proteome</keyword>
<dbReference type="SMART" id="SM00304">
    <property type="entry name" value="HAMP"/>
    <property type="match status" value="1"/>
</dbReference>
<evidence type="ECO:0000256" key="8">
    <source>
        <dbReference type="SAM" id="Coils"/>
    </source>
</evidence>
<feature type="domain" description="Methyl-accepting transducer" evidence="11">
    <location>
        <begin position="268"/>
        <end position="504"/>
    </location>
</feature>
<dbReference type="Pfam" id="PF12729">
    <property type="entry name" value="4HB_MCP_1"/>
    <property type="match status" value="1"/>
</dbReference>
<comment type="subcellular location">
    <subcellularLocation>
        <location evidence="1">Membrane</location>
        <topology evidence="1">Multi-pass membrane protein</topology>
    </subcellularLocation>
</comment>
<dbReference type="FunFam" id="1.10.287.950:FF:000001">
    <property type="entry name" value="Methyl-accepting chemotaxis sensory transducer"/>
    <property type="match status" value="1"/>
</dbReference>
<dbReference type="GO" id="GO:0007165">
    <property type="term" value="P:signal transduction"/>
    <property type="evidence" value="ECO:0007669"/>
    <property type="project" value="UniProtKB-KW"/>
</dbReference>
<dbReference type="PRINTS" id="PR00260">
    <property type="entry name" value="CHEMTRNSDUCR"/>
</dbReference>
<keyword evidence="8" id="KW-0175">Coiled coil</keyword>
<evidence type="ECO:0000313" key="14">
    <source>
        <dbReference type="Proteomes" id="UP000198611"/>
    </source>
</evidence>
<keyword evidence="3 10" id="KW-1133">Transmembrane helix</keyword>
<dbReference type="SMART" id="SM00283">
    <property type="entry name" value="MA"/>
    <property type="match status" value="1"/>
</dbReference>
<feature type="region of interest" description="Disordered" evidence="9">
    <location>
        <begin position="317"/>
        <end position="343"/>
    </location>
</feature>
<comment type="similarity">
    <text evidence="6">Belongs to the methyl-accepting chemotaxis (MCP) protein family.</text>
</comment>
<reference evidence="13 14" key="1">
    <citation type="submission" date="2016-10" db="EMBL/GenBank/DDBJ databases">
        <authorList>
            <person name="de Groot N.N."/>
        </authorList>
    </citation>
    <scope>NUCLEOTIDE SEQUENCE [LARGE SCALE GENOMIC DNA]</scope>
    <source>
        <strain evidence="13 14">HL3</strain>
    </source>
</reference>
<evidence type="ECO:0000256" key="3">
    <source>
        <dbReference type="ARBA" id="ARBA00022989"/>
    </source>
</evidence>
<feature type="coiled-coil region" evidence="8">
    <location>
        <begin position="486"/>
        <end position="513"/>
    </location>
</feature>
<dbReference type="PANTHER" id="PTHR32089">
    <property type="entry name" value="METHYL-ACCEPTING CHEMOTAXIS PROTEIN MCPB"/>
    <property type="match status" value="1"/>
</dbReference>
<dbReference type="InterPro" id="IPR024478">
    <property type="entry name" value="HlyB_4HB_MCP"/>
</dbReference>
<evidence type="ECO:0000256" key="6">
    <source>
        <dbReference type="ARBA" id="ARBA00029447"/>
    </source>
</evidence>
<dbReference type="AlphaFoldDB" id="A0A1I1VMX8"/>
<name>A0A1I1VMX8_9GAMM</name>
<feature type="compositionally biased region" description="Basic and acidic residues" evidence="9">
    <location>
        <begin position="321"/>
        <end position="340"/>
    </location>
</feature>
<feature type="domain" description="HAMP" evidence="12">
    <location>
        <begin position="209"/>
        <end position="263"/>
    </location>
</feature>
<dbReference type="EMBL" id="FOMJ01000010">
    <property type="protein sequence ID" value="SFD84387.1"/>
    <property type="molecule type" value="Genomic_DNA"/>
</dbReference>
<proteinExistence type="inferred from homology"/>
<dbReference type="OrthoDB" id="9781845at2"/>
<dbReference type="SUPFAM" id="SSF58104">
    <property type="entry name" value="Methyl-accepting chemotaxis protein (MCP) signaling domain"/>
    <property type="match status" value="1"/>
</dbReference>
<evidence type="ECO:0000256" key="10">
    <source>
        <dbReference type="SAM" id="Phobius"/>
    </source>
</evidence>
<protein>
    <submittedName>
        <fullName evidence="13">Methyl-accepting chemotaxis protein</fullName>
    </submittedName>
</protein>